<evidence type="ECO:0000256" key="2">
    <source>
        <dbReference type="ARBA" id="ARBA00023043"/>
    </source>
</evidence>
<dbReference type="RefSeq" id="WP_345570931.1">
    <property type="nucleotide sequence ID" value="NZ_BAABDQ010000024.1"/>
</dbReference>
<reference evidence="6" key="1">
    <citation type="journal article" date="2019" name="Int. J. Syst. Evol. Microbiol.">
        <title>The Global Catalogue of Microorganisms (GCM) 10K type strain sequencing project: providing services to taxonomists for standard genome sequencing and annotation.</title>
        <authorList>
            <consortium name="The Broad Institute Genomics Platform"/>
            <consortium name="The Broad Institute Genome Sequencing Center for Infectious Disease"/>
            <person name="Wu L."/>
            <person name="Ma J."/>
        </authorList>
    </citation>
    <scope>NUCLEOTIDE SEQUENCE [LARGE SCALE GENOMIC DNA]</scope>
    <source>
        <strain evidence="6">JCM 17326</strain>
    </source>
</reference>
<dbReference type="PROSITE" id="PS50297">
    <property type="entry name" value="ANK_REP_REGION"/>
    <property type="match status" value="2"/>
</dbReference>
<gene>
    <name evidence="5" type="ORF">GCM10022419_084120</name>
</gene>
<dbReference type="Proteomes" id="UP001500630">
    <property type="component" value="Unassembled WGS sequence"/>
</dbReference>
<keyword evidence="6" id="KW-1185">Reference proteome</keyword>
<accession>A0ABP6YVI2</accession>
<dbReference type="PANTHER" id="PTHR24198:SF194">
    <property type="entry name" value="INVERSIN-A"/>
    <property type="match status" value="1"/>
</dbReference>
<evidence type="ECO:0000256" key="1">
    <source>
        <dbReference type="ARBA" id="ARBA00022737"/>
    </source>
</evidence>
<keyword evidence="2 3" id="KW-0040">ANK repeat</keyword>
<dbReference type="PANTHER" id="PTHR24198">
    <property type="entry name" value="ANKYRIN REPEAT AND PROTEIN KINASE DOMAIN-CONTAINING PROTEIN"/>
    <property type="match status" value="1"/>
</dbReference>
<proteinExistence type="predicted"/>
<feature type="repeat" description="ANK" evidence="3">
    <location>
        <begin position="148"/>
        <end position="180"/>
    </location>
</feature>
<dbReference type="Gene3D" id="1.25.40.20">
    <property type="entry name" value="Ankyrin repeat-containing domain"/>
    <property type="match status" value="2"/>
</dbReference>
<dbReference type="SMART" id="SM00248">
    <property type="entry name" value="ANK"/>
    <property type="match status" value="3"/>
</dbReference>
<dbReference type="InterPro" id="IPR018958">
    <property type="entry name" value="Knr4/Smi1-like_dom"/>
</dbReference>
<dbReference type="InterPro" id="IPR002110">
    <property type="entry name" value="Ankyrin_rpt"/>
</dbReference>
<evidence type="ECO:0000259" key="4">
    <source>
        <dbReference type="SMART" id="SM00860"/>
    </source>
</evidence>
<evidence type="ECO:0000256" key="3">
    <source>
        <dbReference type="PROSITE-ProRule" id="PRU00023"/>
    </source>
</evidence>
<dbReference type="SMART" id="SM00860">
    <property type="entry name" value="SMI1_KNR4"/>
    <property type="match status" value="1"/>
</dbReference>
<feature type="domain" description="Knr4/Smi1-like" evidence="4">
    <location>
        <begin position="279"/>
        <end position="416"/>
    </location>
</feature>
<organism evidence="5 6">
    <name type="scientific">Nonomuraea rosea</name>
    <dbReference type="NCBI Taxonomy" id="638574"/>
    <lineage>
        <taxon>Bacteria</taxon>
        <taxon>Bacillati</taxon>
        <taxon>Actinomycetota</taxon>
        <taxon>Actinomycetes</taxon>
        <taxon>Streptosporangiales</taxon>
        <taxon>Streptosporangiaceae</taxon>
        <taxon>Nonomuraea</taxon>
    </lineage>
</organism>
<name>A0ABP6YVI2_9ACTN</name>
<dbReference type="Gene3D" id="3.40.1580.10">
    <property type="entry name" value="SMI1/KNR4-like"/>
    <property type="match status" value="1"/>
</dbReference>
<keyword evidence="1" id="KW-0677">Repeat</keyword>
<dbReference type="InterPro" id="IPR036770">
    <property type="entry name" value="Ankyrin_rpt-contain_sf"/>
</dbReference>
<sequence length="434" mass="46009">MPQPTRALLAAIDENNPDALSRLFAQGIDPAAEYDDHGWVDLVVFRAVDTGSVELVHPFIAAGLPVDAQVSGSPTMLSSAAMNGCLQLVEYLISAGADVNHSDRGDPNDPDDPAAGTVLTHALTCDEPLPIVSALLRAGADPNVSRPDGWTPLMLAAHGGDIKIVEALLAAGADVLAMKGTGNRRTNALRIAGSRHHRDLEALLRKHGAVDLTDGASEVAEWHAAHAVTAAPLLRREVPSPVEIDACTVRLITIVSDIADWLAAHDVGAAERLSSRRGAAAPAAVAELEAAVGETLPADFRSYLRLFGGSAGLEVFEYDGMSVPDILSCRRGLTDLLAEGAFDSAEPHELDPDNGSVRYRWWHPGWVPFAQDSGGNLHCIDLAPEPDGVRGQVFSWEIHGGPLPVRAPSFEQFLTAYRKRLLGGSAGWWVSACS</sequence>
<evidence type="ECO:0000313" key="6">
    <source>
        <dbReference type="Proteomes" id="UP001500630"/>
    </source>
</evidence>
<comment type="caution">
    <text evidence="5">The sequence shown here is derived from an EMBL/GenBank/DDBJ whole genome shotgun (WGS) entry which is preliminary data.</text>
</comment>
<dbReference type="SUPFAM" id="SSF160631">
    <property type="entry name" value="SMI1/KNR4-like"/>
    <property type="match status" value="1"/>
</dbReference>
<dbReference type="PROSITE" id="PS50088">
    <property type="entry name" value="ANK_REPEAT"/>
    <property type="match status" value="2"/>
</dbReference>
<dbReference type="InterPro" id="IPR037883">
    <property type="entry name" value="Knr4/Smi1-like_sf"/>
</dbReference>
<dbReference type="Pfam" id="PF12796">
    <property type="entry name" value="Ank_2"/>
    <property type="match status" value="1"/>
</dbReference>
<evidence type="ECO:0000313" key="5">
    <source>
        <dbReference type="EMBL" id="GAA3588910.1"/>
    </source>
</evidence>
<protein>
    <recommendedName>
        <fullName evidence="4">Knr4/Smi1-like domain-containing protein</fullName>
    </recommendedName>
</protein>
<dbReference type="Pfam" id="PF09346">
    <property type="entry name" value="SMI1_KNR4"/>
    <property type="match status" value="1"/>
</dbReference>
<dbReference type="SUPFAM" id="SSF48403">
    <property type="entry name" value="Ankyrin repeat"/>
    <property type="match status" value="1"/>
</dbReference>
<feature type="repeat" description="ANK" evidence="3">
    <location>
        <begin position="72"/>
        <end position="104"/>
    </location>
</feature>
<dbReference type="EMBL" id="BAABDQ010000024">
    <property type="protein sequence ID" value="GAA3588910.1"/>
    <property type="molecule type" value="Genomic_DNA"/>
</dbReference>
<dbReference type="Pfam" id="PF00023">
    <property type="entry name" value="Ank"/>
    <property type="match status" value="1"/>
</dbReference>